<dbReference type="InterPro" id="IPR006634">
    <property type="entry name" value="TLC-dom"/>
</dbReference>
<comment type="subcellular location">
    <subcellularLocation>
        <location evidence="1">Endoplasmic reticulum membrane</location>
        <topology evidence="1">Multi-pass membrane protein</topology>
    </subcellularLocation>
</comment>
<feature type="compositionally biased region" description="Basic and acidic residues" evidence="10">
    <location>
        <begin position="634"/>
        <end position="653"/>
    </location>
</feature>
<dbReference type="InterPro" id="IPR016439">
    <property type="entry name" value="Lag1/Lac1-like"/>
</dbReference>
<feature type="transmembrane region" description="Helical" evidence="11">
    <location>
        <begin position="66"/>
        <end position="88"/>
    </location>
</feature>
<dbReference type="InterPro" id="IPR011330">
    <property type="entry name" value="Glyco_hydro/deAcase_b/a-brl"/>
</dbReference>
<reference evidence="14 15" key="1">
    <citation type="submission" date="2014-09" db="EMBL/GenBank/DDBJ databases">
        <authorList>
            <person name="Ellenberger Sabrina"/>
        </authorList>
    </citation>
    <scope>NUCLEOTIDE SEQUENCE [LARGE SCALE GENOMIC DNA]</scope>
    <source>
        <strain evidence="14 15">CBS 412.66</strain>
    </source>
</reference>
<feature type="transmembrane region" description="Helical" evidence="11">
    <location>
        <begin position="283"/>
        <end position="304"/>
    </location>
</feature>
<evidence type="ECO:0000256" key="6">
    <source>
        <dbReference type="ARBA" id="ARBA00022989"/>
    </source>
</evidence>
<dbReference type="GO" id="GO:0005975">
    <property type="term" value="P:carbohydrate metabolic process"/>
    <property type="evidence" value="ECO:0007669"/>
    <property type="project" value="InterPro"/>
</dbReference>
<dbReference type="GO" id="GO:0046513">
    <property type="term" value="P:ceramide biosynthetic process"/>
    <property type="evidence" value="ECO:0007669"/>
    <property type="project" value="InterPro"/>
</dbReference>
<evidence type="ECO:0000256" key="2">
    <source>
        <dbReference type="ARBA" id="ARBA00009808"/>
    </source>
</evidence>
<keyword evidence="8" id="KW-0325">Glycoprotein</keyword>
<dbReference type="InterPro" id="IPR002509">
    <property type="entry name" value="NODB_dom"/>
</dbReference>
<keyword evidence="5" id="KW-0256">Endoplasmic reticulum</keyword>
<evidence type="ECO:0000259" key="13">
    <source>
        <dbReference type="PROSITE" id="PS51677"/>
    </source>
</evidence>
<evidence type="ECO:0000256" key="8">
    <source>
        <dbReference type="ARBA" id="ARBA00023180"/>
    </source>
</evidence>
<keyword evidence="7 9" id="KW-0472">Membrane</keyword>
<dbReference type="Proteomes" id="UP000054107">
    <property type="component" value="Unassembled WGS sequence"/>
</dbReference>
<evidence type="ECO:0000259" key="12">
    <source>
        <dbReference type="PROSITE" id="PS50922"/>
    </source>
</evidence>
<feature type="transmembrane region" description="Helical" evidence="11">
    <location>
        <begin position="220"/>
        <end position="239"/>
    </location>
</feature>
<evidence type="ECO:0000256" key="1">
    <source>
        <dbReference type="ARBA" id="ARBA00004477"/>
    </source>
</evidence>
<evidence type="ECO:0000256" key="7">
    <source>
        <dbReference type="ARBA" id="ARBA00023136"/>
    </source>
</evidence>
<feature type="domain" description="TLC" evidence="12">
    <location>
        <begin position="97"/>
        <end position="312"/>
    </location>
</feature>
<evidence type="ECO:0000313" key="14">
    <source>
        <dbReference type="EMBL" id="CEP12201.1"/>
    </source>
</evidence>
<dbReference type="STRING" id="35722.A0A0B7N1N3"/>
<feature type="transmembrane region" description="Helical" evidence="11">
    <location>
        <begin position="26"/>
        <end position="46"/>
    </location>
</feature>
<dbReference type="AlphaFoldDB" id="A0A0B7N1N3"/>
<evidence type="ECO:0000256" key="11">
    <source>
        <dbReference type="SAM" id="Phobius"/>
    </source>
</evidence>
<feature type="transmembrane region" description="Helical" evidence="11">
    <location>
        <begin position="178"/>
        <end position="200"/>
    </location>
</feature>
<dbReference type="Pfam" id="PF03798">
    <property type="entry name" value="TRAM_LAG1_CLN8"/>
    <property type="match status" value="1"/>
</dbReference>
<evidence type="ECO:0000313" key="15">
    <source>
        <dbReference type="Proteomes" id="UP000054107"/>
    </source>
</evidence>
<name>A0A0B7N1N3_9FUNG</name>
<proteinExistence type="inferred from homology"/>
<evidence type="ECO:0008006" key="16">
    <source>
        <dbReference type="Google" id="ProtNLM"/>
    </source>
</evidence>
<dbReference type="GO" id="GO:0016810">
    <property type="term" value="F:hydrolase activity, acting on carbon-nitrogen (but not peptide) bonds"/>
    <property type="evidence" value="ECO:0007669"/>
    <property type="project" value="InterPro"/>
</dbReference>
<protein>
    <recommendedName>
        <fullName evidence="16">NodB homology domain-containing protein</fullName>
    </recommendedName>
</protein>
<dbReference type="EMBL" id="LN727569">
    <property type="protein sequence ID" value="CEP12201.1"/>
    <property type="molecule type" value="Genomic_DNA"/>
</dbReference>
<dbReference type="PROSITE" id="PS50922">
    <property type="entry name" value="TLC"/>
    <property type="match status" value="1"/>
</dbReference>
<gene>
    <name evidence="14" type="primary">PARPA_06134.1 scaffold 21287</name>
</gene>
<keyword evidence="4 9" id="KW-0812">Transmembrane</keyword>
<evidence type="ECO:0000256" key="10">
    <source>
        <dbReference type="SAM" id="MobiDB-lite"/>
    </source>
</evidence>
<evidence type="ECO:0000256" key="3">
    <source>
        <dbReference type="ARBA" id="ARBA00022679"/>
    </source>
</evidence>
<feature type="compositionally biased region" description="Basic and acidic residues" evidence="10">
    <location>
        <begin position="334"/>
        <end position="345"/>
    </location>
</feature>
<dbReference type="SUPFAM" id="SSF88713">
    <property type="entry name" value="Glycoside hydrolase/deacetylase"/>
    <property type="match status" value="1"/>
</dbReference>
<dbReference type="PROSITE" id="PS51677">
    <property type="entry name" value="NODB"/>
    <property type="match status" value="1"/>
</dbReference>
<dbReference type="OrthoDB" id="537032at2759"/>
<feature type="domain" description="NodB homology" evidence="13">
    <location>
        <begin position="456"/>
        <end position="582"/>
    </location>
</feature>
<feature type="compositionally biased region" description="Acidic residues" evidence="10">
    <location>
        <begin position="654"/>
        <end position="665"/>
    </location>
</feature>
<feature type="transmembrane region" description="Helical" evidence="11">
    <location>
        <begin position="150"/>
        <end position="166"/>
    </location>
</feature>
<evidence type="ECO:0000256" key="4">
    <source>
        <dbReference type="ARBA" id="ARBA00022692"/>
    </source>
</evidence>
<evidence type="ECO:0000256" key="5">
    <source>
        <dbReference type="ARBA" id="ARBA00022824"/>
    </source>
</evidence>
<feature type="region of interest" description="Disordered" evidence="10">
    <location>
        <begin position="321"/>
        <end position="345"/>
    </location>
</feature>
<organism evidence="14 15">
    <name type="scientific">Parasitella parasitica</name>
    <dbReference type="NCBI Taxonomy" id="35722"/>
    <lineage>
        <taxon>Eukaryota</taxon>
        <taxon>Fungi</taxon>
        <taxon>Fungi incertae sedis</taxon>
        <taxon>Mucoromycota</taxon>
        <taxon>Mucoromycotina</taxon>
        <taxon>Mucoromycetes</taxon>
        <taxon>Mucorales</taxon>
        <taxon>Mucorineae</taxon>
        <taxon>Mucoraceae</taxon>
        <taxon>Parasitella</taxon>
    </lineage>
</organism>
<sequence>MRRSTSCLHSLANYLAKRQIEIPLKAIGFIVAGYFLRLPVFEHFIFISNQRPDGRFEKSPWDITFLFFYICVFTALRAATMDYILFPLAKLVKVPKKKYQRFAEQSYSVFYYGIAFGYGVYVMYDSPWWFDTTYFWRDYPVTDYTKSFKYYYLVQFAYWLQQIFVLQIEAPRKDYKELVMHHINTLLLISLSYCCNFTRVGNAVFVCMDLPDSILALAKALNYCLPGIVCNTVFGIMVISWLYTRVYLFGCIIWSTLTEPDLYVPQFVLHPPSGNWFPYFVKYIIAGLMIGLFILILFWTLMIFKVIFKILTEPDAKDVRSDDEDEVDYNTSMEKIEGDHSTPKLTAREIKDKTHTVFAKKHRHDDDDDDDDDDYDYDDDDDSKEKGEVDEPEFVTPQDEKWLEGLDLDDIEGRVRPVGSGICKKAKCDGSDNERCFETCGNMATADDIYGCPSERTWALTFDDGPSNFTIELLNILDKANVKATFCVMGAHAKQYPEIIKRAYKAGHQIASHTYSHPHLMSLSNEKIVYEVRATEEAIKAAIGVKPRYIRPPYGEADARVKSILKKMGYKTLMWNVDPTDYNVHMLKDGAQRIQRAFDDIAADLYQTSIGQVPKIIEALRSKGFKLSTAAECVGDKRPHADPEEEKKKSKDHDEDENDEDDEYNEDARKKIQQDAFAASGSDSEKKEQLDQQGQQGLQQQQATSGANSIRFSAAAGSILAACGFLTSYL</sequence>
<dbReference type="PANTHER" id="PTHR12560">
    <property type="entry name" value="LONGEVITY ASSURANCE FACTOR 1 LAG1"/>
    <property type="match status" value="1"/>
</dbReference>
<feature type="transmembrane region" description="Helical" evidence="11">
    <location>
        <begin position="109"/>
        <end position="130"/>
    </location>
</feature>
<dbReference type="Pfam" id="PF01522">
    <property type="entry name" value="Polysacc_deac_1"/>
    <property type="match status" value="1"/>
</dbReference>
<accession>A0A0B7N1N3</accession>
<keyword evidence="3" id="KW-0808">Transferase</keyword>
<dbReference type="GO" id="GO:0005789">
    <property type="term" value="C:endoplasmic reticulum membrane"/>
    <property type="evidence" value="ECO:0007669"/>
    <property type="project" value="UniProtKB-SubCell"/>
</dbReference>
<comment type="similarity">
    <text evidence="2">Belongs to the sphingosine N-acyltransferase family.</text>
</comment>
<keyword evidence="15" id="KW-1185">Reference proteome</keyword>
<evidence type="ECO:0000256" key="9">
    <source>
        <dbReference type="PROSITE-ProRule" id="PRU00205"/>
    </source>
</evidence>
<dbReference type="GO" id="GO:0050291">
    <property type="term" value="F:sphingosine N-acyltransferase activity"/>
    <property type="evidence" value="ECO:0007669"/>
    <property type="project" value="InterPro"/>
</dbReference>
<feature type="compositionally biased region" description="Low complexity" evidence="10">
    <location>
        <begin position="691"/>
        <end position="702"/>
    </location>
</feature>
<dbReference type="SMART" id="SM00724">
    <property type="entry name" value="TLC"/>
    <property type="match status" value="1"/>
</dbReference>
<dbReference type="PANTHER" id="PTHR12560:SF11">
    <property type="entry name" value="CERAMIDE SYNTHASE LAC1-RELATED"/>
    <property type="match status" value="1"/>
</dbReference>
<feature type="region of interest" description="Disordered" evidence="10">
    <location>
        <begin position="634"/>
        <end position="707"/>
    </location>
</feature>
<feature type="compositionally biased region" description="Acidic residues" evidence="10">
    <location>
        <begin position="366"/>
        <end position="382"/>
    </location>
</feature>
<keyword evidence="6 11" id="KW-1133">Transmembrane helix</keyword>
<feature type="region of interest" description="Disordered" evidence="10">
    <location>
        <begin position="361"/>
        <end position="395"/>
    </location>
</feature>
<dbReference type="Gene3D" id="3.20.20.370">
    <property type="entry name" value="Glycoside hydrolase/deacetylase"/>
    <property type="match status" value="1"/>
</dbReference>